<dbReference type="OrthoDB" id="5569250at2759"/>
<dbReference type="InterPro" id="IPR000719">
    <property type="entry name" value="Prot_kinase_dom"/>
</dbReference>
<dbReference type="PROSITE" id="PS50011">
    <property type="entry name" value="PROTEIN_KINASE_DOM"/>
    <property type="match status" value="1"/>
</dbReference>
<gene>
    <name evidence="2" type="ORF">BT96DRAFT_755069</name>
</gene>
<organism evidence="2 3">
    <name type="scientific">Gymnopus androsaceus JB14</name>
    <dbReference type="NCBI Taxonomy" id="1447944"/>
    <lineage>
        <taxon>Eukaryota</taxon>
        <taxon>Fungi</taxon>
        <taxon>Dikarya</taxon>
        <taxon>Basidiomycota</taxon>
        <taxon>Agaricomycotina</taxon>
        <taxon>Agaricomycetes</taxon>
        <taxon>Agaricomycetidae</taxon>
        <taxon>Agaricales</taxon>
        <taxon>Marasmiineae</taxon>
        <taxon>Omphalotaceae</taxon>
        <taxon>Gymnopus</taxon>
    </lineage>
</organism>
<evidence type="ECO:0000259" key="1">
    <source>
        <dbReference type="PROSITE" id="PS50011"/>
    </source>
</evidence>
<keyword evidence="3" id="KW-1185">Reference proteome</keyword>
<dbReference type="InterPro" id="IPR040976">
    <property type="entry name" value="Pkinase_fungal"/>
</dbReference>
<reference evidence="2" key="1">
    <citation type="journal article" date="2019" name="Environ. Microbiol.">
        <title>Fungal ecological strategies reflected in gene transcription - a case study of two litter decomposers.</title>
        <authorList>
            <person name="Barbi F."/>
            <person name="Kohler A."/>
            <person name="Barry K."/>
            <person name="Baskaran P."/>
            <person name="Daum C."/>
            <person name="Fauchery L."/>
            <person name="Ihrmark K."/>
            <person name="Kuo A."/>
            <person name="LaButti K."/>
            <person name="Lipzen A."/>
            <person name="Morin E."/>
            <person name="Grigoriev I.V."/>
            <person name="Henrissat B."/>
            <person name="Lindahl B."/>
            <person name="Martin F."/>
        </authorList>
    </citation>
    <scope>NUCLEOTIDE SEQUENCE</scope>
    <source>
        <strain evidence="2">JB14</strain>
    </source>
</reference>
<dbReference type="InterPro" id="IPR011009">
    <property type="entry name" value="Kinase-like_dom_sf"/>
</dbReference>
<dbReference type="GO" id="GO:0005524">
    <property type="term" value="F:ATP binding"/>
    <property type="evidence" value="ECO:0007669"/>
    <property type="project" value="InterPro"/>
</dbReference>
<dbReference type="SUPFAM" id="SSF56112">
    <property type="entry name" value="Protein kinase-like (PK-like)"/>
    <property type="match status" value="1"/>
</dbReference>
<name>A0A6A4GA13_9AGAR</name>
<dbReference type="GO" id="GO:0004672">
    <property type="term" value="F:protein kinase activity"/>
    <property type="evidence" value="ECO:0007669"/>
    <property type="project" value="InterPro"/>
</dbReference>
<dbReference type="Pfam" id="PF17667">
    <property type="entry name" value="Pkinase_fungal"/>
    <property type="match status" value="1"/>
</dbReference>
<accession>A0A6A4GA13</accession>
<sequence>WLYEHPRVLHRDLSEGNLMFRRIDSKVYGVLNDFDLSSYVDRLNNGPSSNHRTGTKPFMAIDLLNKLKKSHMYRHDLESLFYIMLFLACRYENPGKPLPEPPYKEWFCGNEDAVYAYKCSFI</sequence>
<dbReference type="Gene3D" id="1.10.510.10">
    <property type="entry name" value="Transferase(Phosphotransferase) domain 1"/>
    <property type="match status" value="1"/>
</dbReference>
<protein>
    <recommendedName>
        <fullName evidence="1">Protein kinase domain-containing protein</fullName>
    </recommendedName>
</protein>
<feature type="non-terminal residue" evidence="2">
    <location>
        <position position="122"/>
    </location>
</feature>
<dbReference type="EMBL" id="ML771796">
    <property type="protein sequence ID" value="KAE9382310.1"/>
    <property type="molecule type" value="Genomic_DNA"/>
</dbReference>
<dbReference type="PANTHER" id="PTHR38248">
    <property type="entry name" value="FUNK1 6"/>
    <property type="match status" value="1"/>
</dbReference>
<evidence type="ECO:0000313" key="3">
    <source>
        <dbReference type="Proteomes" id="UP000799118"/>
    </source>
</evidence>
<evidence type="ECO:0000313" key="2">
    <source>
        <dbReference type="EMBL" id="KAE9382310.1"/>
    </source>
</evidence>
<dbReference type="Proteomes" id="UP000799118">
    <property type="component" value="Unassembled WGS sequence"/>
</dbReference>
<proteinExistence type="predicted"/>
<dbReference type="PANTHER" id="PTHR38248:SF2">
    <property type="entry name" value="FUNK1 11"/>
    <property type="match status" value="1"/>
</dbReference>
<dbReference type="AlphaFoldDB" id="A0A6A4GA13"/>
<feature type="non-terminal residue" evidence="2">
    <location>
        <position position="1"/>
    </location>
</feature>
<feature type="domain" description="Protein kinase" evidence="1">
    <location>
        <begin position="1"/>
        <end position="122"/>
    </location>
</feature>